<dbReference type="GO" id="GO:0050660">
    <property type="term" value="F:flavin adenine dinucleotide binding"/>
    <property type="evidence" value="ECO:0007669"/>
    <property type="project" value="TreeGrafter"/>
</dbReference>
<evidence type="ECO:0000256" key="2">
    <source>
        <dbReference type="ARBA" id="ARBA00022827"/>
    </source>
</evidence>
<keyword evidence="3" id="KW-0560">Oxidoreductase</keyword>
<dbReference type="Proteomes" id="UP000308760">
    <property type="component" value="Unassembled WGS sequence"/>
</dbReference>
<accession>A0A4S8Q768</accession>
<dbReference type="EMBL" id="STGY01000057">
    <property type="protein sequence ID" value="THV40153.1"/>
    <property type="molecule type" value="Genomic_DNA"/>
</dbReference>
<dbReference type="SUPFAM" id="SSF51905">
    <property type="entry name" value="FAD/NAD(P)-binding domain"/>
    <property type="match status" value="1"/>
</dbReference>
<keyword evidence="2" id="KW-0274">FAD</keyword>
<sequence>MEPGRVGTFSVSVGGDAIEADIWFRAFGVRTNSGFLTGREIGALNHKGQLSVTPRLNVEGHRHIYAIGDLTDVAEAKMAGFALLHAAVVAENIIGQIGGEEPKAEYQPSPIPAVLLPLGPTGGVGQFPTPEGPSLLSVEDVIAWKGGDLLSGRFAELFGTA</sequence>
<dbReference type="PANTHER" id="PTHR43735:SF3">
    <property type="entry name" value="FERROPTOSIS SUPPRESSOR PROTEIN 1"/>
    <property type="match status" value="1"/>
</dbReference>
<name>A0A4S8Q768_9ACTN</name>
<comment type="caution">
    <text evidence="4">The sequence shown here is derived from an EMBL/GenBank/DDBJ whole genome shotgun (WGS) entry which is preliminary data.</text>
</comment>
<evidence type="ECO:0000256" key="3">
    <source>
        <dbReference type="ARBA" id="ARBA00023002"/>
    </source>
</evidence>
<evidence type="ECO:0008006" key="6">
    <source>
        <dbReference type="Google" id="ProtNLM"/>
    </source>
</evidence>
<evidence type="ECO:0000313" key="5">
    <source>
        <dbReference type="Proteomes" id="UP000308760"/>
    </source>
</evidence>
<evidence type="ECO:0000313" key="4">
    <source>
        <dbReference type="EMBL" id="THV40153.1"/>
    </source>
</evidence>
<gene>
    <name evidence="4" type="ORF">FAB82_15770</name>
</gene>
<organism evidence="4 5">
    <name type="scientific">Glycomyces buryatensis</name>
    <dbReference type="NCBI Taxonomy" id="2570927"/>
    <lineage>
        <taxon>Bacteria</taxon>
        <taxon>Bacillati</taxon>
        <taxon>Actinomycetota</taxon>
        <taxon>Actinomycetes</taxon>
        <taxon>Glycomycetales</taxon>
        <taxon>Glycomycetaceae</taxon>
        <taxon>Glycomyces</taxon>
    </lineage>
</organism>
<dbReference type="PANTHER" id="PTHR43735">
    <property type="entry name" value="APOPTOSIS-INDUCING FACTOR 1"/>
    <property type="match status" value="1"/>
</dbReference>
<dbReference type="GO" id="GO:0005737">
    <property type="term" value="C:cytoplasm"/>
    <property type="evidence" value="ECO:0007669"/>
    <property type="project" value="TreeGrafter"/>
</dbReference>
<reference evidence="4 5" key="2">
    <citation type="submission" date="2019-05" db="EMBL/GenBank/DDBJ databases">
        <title>Glycomyces buryatensis sp. nov.</title>
        <authorList>
            <person name="Nikitina E."/>
        </authorList>
    </citation>
    <scope>NUCLEOTIDE SEQUENCE [LARGE SCALE GENOMIC DNA]</scope>
    <source>
        <strain evidence="4 5">18</strain>
    </source>
</reference>
<dbReference type="AlphaFoldDB" id="A0A4S8Q768"/>
<reference evidence="5" key="1">
    <citation type="submission" date="2019-04" db="EMBL/GenBank/DDBJ databases">
        <title>Nocardioides xinjiangensis sp. nov.</title>
        <authorList>
            <person name="Liu S."/>
        </authorList>
    </citation>
    <scope>NUCLEOTIDE SEQUENCE [LARGE SCALE GENOMIC DNA]</scope>
    <source>
        <strain evidence="5">18</strain>
    </source>
</reference>
<evidence type="ECO:0000256" key="1">
    <source>
        <dbReference type="ARBA" id="ARBA00022630"/>
    </source>
</evidence>
<keyword evidence="1" id="KW-0285">Flavoprotein</keyword>
<dbReference type="OrthoDB" id="3248171at2"/>
<dbReference type="InterPro" id="IPR036188">
    <property type="entry name" value="FAD/NAD-bd_sf"/>
</dbReference>
<dbReference type="Gene3D" id="3.50.50.100">
    <property type="match status" value="1"/>
</dbReference>
<keyword evidence="5" id="KW-1185">Reference proteome</keyword>
<dbReference type="GO" id="GO:0004174">
    <property type="term" value="F:electron-transferring-flavoprotein dehydrogenase activity"/>
    <property type="evidence" value="ECO:0007669"/>
    <property type="project" value="TreeGrafter"/>
</dbReference>
<proteinExistence type="predicted"/>
<protein>
    <recommendedName>
        <fullName evidence="6">FAD/NAD(P)-binding domain-containing protein</fullName>
    </recommendedName>
</protein>